<evidence type="ECO:0000313" key="4">
    <source>
        <dbReference type="EMBL" id="QJY49410.1"/>
    </source>
</evidence>
<evidence type="ECO:0000259" key="3">
    <source>
        <dbReference type="Pfam" id="PF14344"/>
    </source>
</evidence>
<dbReference type="Pfam" id="PF14344">
    <property type="entry name" value="DUF4397"/>
    <property type="match status" value="1"/>
</dbReference>
<organism evidence="4 5">
    <name type="scientific">Pseudonocardia broussonetiae</name>
    <dbReference type="NCBI Taxonomy" id="2736640"/>
    <lineage>
        <taxon>Bacteria</taxon>
        <taxon>Bacillati</taxon>
        <taxon>Actinomycetota</taxon>
        <taxon>Actinomycetes</taxon>
        <taxon>Pseudonocardiales</taxon>
        <taxon>Pseudonocardiaceae</taxon>
        <taxon>Pseudonocardia</taxon>
    </lineage>
</organism>
<dbReference type="AlphaFoldDB" id="A0A6M6JQ84"/>
<keyword evidence="5" id="KW-1185">Reference proteome</keyword>
<dbReference type="EMBL" id="CP053564">
    <property type="protein sequence ID" value="QJY49410.1"/>
    <property type="molecule type" value="Genomic_DNA"/>
</dbReference>
<feature type="signal peptide" evidence="2">
    <location>
        <begin position="1"/>
        <end position="31"/>
    </location>
</feature>
<keyword evidence="1" id="KW-0812">Transmembrane</keyword>
<keyword evidence="2" id="KW-0732">Signal</keyword>
<sequence>MTARPHRMPAVVLVALLVAALSALVAPSASAAGGTYLRLAHLSPDTPPVDVVVTSFTGATSELQGVAYGDVSSYKQIEPGTYTVQMRPAGEPDAPPIVTGTLDAEAGGAYTAAGLGDRAEIAVNVLVDDLTPPPPGQARVRVVQGAAAADQVRVDWNGAPVLDVAFGTATSYVTVPAGTGEFTVVPTAGDPARIGVELAAGGVYSVVVVERDGGLAGELRTDALGPDVAPEGGIDTGLGGTAEPDVPDAALSAVAAGLLVCTTVGLGVRRRAHRR</sequence>
<feature type="chain" id="PRO_5027004939" evidence="2">
    <location>
        <begin position="32"/>
        <end position="275"/>
    </location>
</feature>
<evidence type="ECO:0000313" key="5">
    <source>
        <dbReference type="Proteomes" id="UP000505377"/>
    </source>
</evidence>
<keyword evidence="1" id="KW-1133">Transmembrane helix</keyword>
<reference evidence="4 5" key="1">
    <citation type="submission" date="2020-05" db="EMBL/GenBank/DDBJ databases">
        <authorList>
            <person name="Mo P."/>
        </authorList>
    </citation>
    <scope>NUCLEOTIDE SEQUENCE [LARGE SCALE GENOMIC DNA]</scope>
    <source>
        <strain evidence="4 5">Gen01</strain>
    </source>
</reference>
<feature type="transmembrane region" description="Helical" evidence="1">
    <location>
        <begin position="249"/>
        <end position="268"/>
    </location>
</feature>
<name>A0A6M6JQ84_9PSEU</name>
<feature type="domain" description="DUF4397" evidence="3">
    <location>
        <begin position="36"/>
        <end position="154"/>
    </location>
</feature>
<gene>
    <name evidence="4" type="ORF">HOP40_29665</name>
</gene>
<protein>
    <submittedName>
        <fullName evidence="4">DUF4397 domain-containing protein</fullName>
    </submittedName>
</protein>
<dbReference type="InterPro" id="IPR025510">
    <property type="entry name" value="DUF4397"/>
</dbReference>
<dbReference type="Proteomes" id="UP000505377">
    <property type="component" value="Chromosome"/>
</dbReference>
<dbReference type="KEGG" id="pbro:HOP40_29665"/>
<evidence type="ECO:0000256" key="1">
    <source>
        <dbReference type="SAM" id="Phobius"/>
    </source>
</evidence>
<accession>A0A6M6JQ84</accession>
<keyword evidence="1" id="KW-0472">Membrane</keyword>
<dbReference type="RefSeq" id="WP_172165083.1">
    <property type="nucleotide sequence ID" value="NZ_CP053564.1"/>
</dbReference>
<proteinExistence type="predicted"/>
<evidence type="ECO:0000256" key="2">
    <source>
        <dbReference type="SAM" id="SignalP"/>
    </source>
</evidence>